<evidence type="ECO:0000313" key="2">
    <source>
        <dbReference type="Proteomes" id="UP001595833"/>
    </source>
</evidence>
<dbReference type="EMBL" id="JBHSJB010000004">
    <property type="protein sequence ID" value="MFC5052884.1"/>
    <property type="molecule type" value="Genomic_DNA"/>
</dbReference>
<keyword evidence="2" id="KW-1185">Reference proteome</keyword>
<comment type="caution">
    <text evidence="1">The sequence shown here is derived from an EMBL/GenBank/DDBJ whole genome shotgun (WGS) entry which is preliminary data.</text>
</comment>
<dbReference type="RefSeq" id="WP_344037908.1">
    <property type="nucleotide sequence ID" value="NZ_BAAAKE010000009.1"/>
</dbReference>
<name>A0ABV9XTY6_9PSEU</name>
<protein>
    <submittedName>
        <fullName evidence="1">Uncharacterized protein</fullName>
    </submittedName>
</protein>
<gene>
    <name evidence="1" type="ORF">ACFPFM_03840</name>
</gene>
<organism evidence="1 2">
    <name type="scientific">Saccharothrix xinjiangensis</name>
    <dbReference type="NCBI Taxonomy" id="204798"/>
    <lineage>
        <taxon>Bacteria</taxon>
        <taxon>Bacillati</taxon>
        <taxon>Actinomycetota</taxon>
        <taxon>Actinomycetes</taxon>
        <taxon>Pseudonocardiales</taxon>
        <taxon>Pseudonocardiaceae</taxon>
        <taxon>Saccharothrix</taxon>
    </lineage>
</organism>
<accession>A0ABV9XTY6</accession>
<dbReference type="Proteomes" id="UP001595833">
    <property type="component" value="Unassembled WGS sequence"/>
</dbReference>
<proteinExistence type="predicted"/>
<sequence length="44" mass="4877">MIGRDLAGPYRSRLPEGVSIRDDERLVVVPRVMMIAAKPDIPDA</sequence>
<evidence type="ECO:0000313" key="1">
    <source>
        <dbReference type="EMBL" id="MFC5052884.1"/>
    </source>
</evidence>
<reference evidence="2" key="1">
    <citation type="journal article" date="2019" name="Int. J. Syst. Evol. Microbiol.">
        <title>The Global Catalogue of Microorganisms (GCM) 10K type strain sequencing project: providing services to taxonomists for standard genome sequencing and annotation.</title>
        <authorList>
            <consortium name="The Broad Institute Genomics Platform"/>
            <consortium name="The Broad Institute Genome Sequencing Center for Infectious Disease"/>
            <person name="Wu L."/>
            <person name="Ma J."/>
        </authorList>
    </citation>
    <scope>NUCLEOTIDE SEQUENCE [LARGE SCALE GENOMIC DNA]</scope>
    <source>
        <strain evidence="2">KCTC 12848</strain>
    </source>
</reference>